<evidence type="ECO:0000313" key="1">
    <source>
        <dbReference type="EMBL" id="TGY66913.1"/>
    </source>
</evidence>
<comment type="caution">
    <text evidence="1">The sequence shown here is derived from an EMBL/GenBank/DDBJ whole genome shotgun (WGS) entry which is preliminary data.</text>
</comment>
<reference evidence="1" key="1">
    <citation type="submission" date="2019-04" db="EMBL/GenBank/DDBJ databases">
        <title>Microbes associate with the intestines of laboratory mice.</title>
        <authorList>
            <person name="Navarre W."/>
            <person name="Wong E."/>
            <person name="Huang K."/>
            <person name="Tropini C."/>
            <person name="Ng K."/>
            <person name="Yu B."/>
        </authorList>
    </citation>
    <scope>NUCLEOTIDE SEQUENCE</scope>
    <source>
        <strain evidence="1">NM09_H32</strain>
    </source>
</reference>
<proteinExistence type="predicted"/>
<dbReference type="EMBL" id="SRYG01000003">
    <property type="protein sequence ID" value="TGY66913.1"/>
    <property type="molecule type" value="Genomic_DNA"/>
</dbReference>
<accession>A0AC61R9Q5</accession>
<protein>
    <submittedName>
        <fullName evidence="1">Uncharacterized protein</fullName>
    </submittedName>
</protein>
<dbReference type="Proteomes" id="UP000308836">
    <property type="component" value="Unassembled WGS sequence"/>
</dbReference>
<keyword evidence="2" id="KW-1185">Reference proteome</keyword>
<evidence type="ECO:0000313" key="2">
    <source>
        <dbReference type="Proteomes" id="UP000308836"/>
    </source>
</evidence>
<sequence length="129" mass="15344">MPTKKQYFVPRVYMKAWETQVETLKESDKKFNGIYVSKNGSTGDGENRNSVFWKPHLYTINFKYSSICDSCAKVRLQFVDMIYALLRNKFGKLGYSFIKTKKSIKKHFLKYMIGNFIMMMVMLQRKMLF</sequence>
<organism evidence="1 2">
    <name type="scientific">Dubosiella muris</name>
    <dbReference type="NCBI Taxonomy" id="3038133"/>
    <lineage>
        <taxon>Bacteria</taxon>
        <taxon>Bacillati</taxon>
        <taxon>Bacillota</taxon>
        <taxon>Erysipelotrichia</taxon>
        <taxon>Erysipelotrichales</taxon>
        <taxon>Erysipelotrichaceae</taxon>
        <taxon>Dubosiella</taxon>
    </lineage>
</organism>
<gene>
    <name evidence="1" type="ORF">E5336_02195</name>
</gene>
<name>A0AC61R9Q5_9FIRM</name>